<comment type="caution">
    <text evidence="5">The sequence shown here is derived from an EMBL/GenBank/DDBJ whole genome shotgun (WGS) entry which is preliminary data.</text>
</comment>
<dbReference type="Gene3D" id="3.30.450.90">
    <property type="match status" value="1"/>
</dbReference>
<dbReference type="AlphaFoldDB" id="A0A1G1VLG7"/>
<evidence type="ECO:0000313" key="6">
    <source>
        <dbReference type="Proteomes" id="UP000177324"/>
    </source>
</evidence>
<dbReference type="Pfam" id="PF05157">
    <property type="entry name" value="MshEN"/>
    <property type="match status" value="1"/>
</dbReference>
<dbReference type="InterPro" id="IPR037257">
    <property type="entry name" value="T2SS_E_N_sf"/>
</dbReference>
<dbReference type="InterPro" id="IPR003593">
    <property type="entry name" value="AAA+_ATPase"/>
</dbReference>
<dbReference type="CDD" id="cd01129">
    <property type="entry name" value="PulE-GspE-like"/>
    <property type="match status" value="1"/>
</dbReference>
<feature type="domain" description="AAA+ ATPase" evidence="4">
    <location>
        <begin position="313"/>
        <end position="434"/>
    </location>
</feature>
<proteinExistence type="inferred from homology"/>
<dbReference type="PANTHER" id="PTHR30258">
    <property type="entry name" value="TYPE II SECRETION SYSTEM PROTEIN GSPE-RELATED"/>
    <property type="match status" value="1"/>
</dbReference>
<evidence type="ECO:0000259" key="4">
    <source>
        <dbReference type="SMART" id="SM00382"/>
    </source>
</evidence>
<dbReference type="InterPro" id="IPR001482">
    <property type="entry name" value="T2SS/T4SS_dom"/>
</dbReference>
<dbReference type="Proteomes" id="UP000177324">
    <property type="component" value="Unassembled WGS sequence"/>
</dbReference>
<dbReference type="SMART" id="SM00382">
    <property type="entry name" value="AAA"/>
    <property type="match status" value="1"/>
</dbReference>
<organism evidence="5 6">
    <name type="scientific">Candidatus Chisholmbacteria bacterium RIFCSPHIGHO2_01_FULL_48_12</name>
    <dbReference type="NCBI Taxonomy" id="1797589"/>
    <lineage>
        <taxon>Bacteria</taxon>
        <taxon>Candidatus Chisholmiibacteriota</taxon>
    </lineage>
</organism>
<evidence type="ECO:0000256" key="1">
    <source>
        <dbReference type="ARBA" id="ARBA00006611"/>
    </source>
</evidence>
<dbReference type="InterPro" id="IPR007831">
    <property type="entry name" value="T2SS_GspE_N"/>
</dbReference>
<dbReference type="GO" id="GO:0005524">
    <property type="term" value="F:ATP binding"/>
    <property type="evidence" value="ECO:0007669"/>
    <property type="project" value="UniProtKB-KW"/>
</dbReference>
<dbReference type="PANTHER" id="PTHR30258:SF2">
    <property type="entry name" value="COMG OPERON PROTEIN 1"/>
    <property type="match status" value="1"/>
</dbReference>
<reference evidence="5 6" key="1">
    <citation type="journal article" date="2016" name="Nat. Commun.">
        <title>Thousands of microbial genomes shed light on interconnected biogeochemical processes in an aquifer system.</title>
        <authorList>
            <person name="Anantharaman K."/>
            <person name="Brown C.T."/>
            <person name="Hug L.A."/>
            <person name="Sharon I."/>
            <person name="Castelle C.J."/>
            <person name="Probst A.J."/>
            <person name="Thomas B.C."/>
            <person name="Singh A."/>
            <person name="Wilkins M.J."/>
            <person name="Karaoz U."/>
            <person name="Brodie E.L."/>
            <person name="Williams K.H."/>
            <person name="Hubbard S.S."/>
            <person name="Banfield J.F."/>
        </authorList>
    </citation>
    <scope>NUCLEOTIDE SEQUENCE [LARGE SCALE GENOMIC DNA]</scope>
</reference>
<accession>A0A1G1VLG7</accession>
<dbReference type="Pfam" id="PF00437">
    <property type="entry name" value="T2SSE"/>
    <property type="match status" value="1"/>
</dbReference>
<dbReference type="Gene3D" id="3.30.300.160">
    <property type="entry name" value="Type II secretion system, protein E, N-terminal domain"/>
    <property type="match status" value="1"/>
</dbReference>
<evidence type="ECO:0000256" key="2">
    <source>
        <dbReference type="ARBA" id="ARBA00022741"/>
    </source>
</evidence>
<dbReference type="STRING" id="1797589.A2784_03865"/>
<keyword evidence="2" id="KW-0547">Nucleotide-binding</keyword>
<dbReference type="GO" id="GO:0005886">
    <property type="term" value="C:plasma membrane"/>
    <property type="evidence" value="ECO:0007669"/>
    <property type="project" value="TreeGrafter"/>
</dbReference>
<evidence type="ECO:0000313" key="5">
    <source>
        <dbReference type="EMBL" id="OGY16184.1"/>
    </source>
</evidence>
<dbReference type="GO" id="GO:0016887">
    <property type="term" value="F:ATP hydrolysis activity"/>
    <property type="evidence" value="ECO:0007669"/>
    <property type="project" value="TreeGrafter"/>
</dbReference>
<sequence>MSAQEGLAEVLLKAGSLSQEQYDQVRLENLNSGQAVEEVIVSRGWVNETDLTKAKAEYYKIPYVDLTEEGAAPEALNQFPEQVALRYGVFPFSLDKAKNTLSVAMANPLDLAAIEFLQGKSGNKISPFFAVPSEIVKAINERYGQTLSTEVVAALKETGETAVRTVDLAKIGEVIREAPIAKIVSTILDFAMKARASDVHIEPQELRTRVRYRIDGILHEKLVLPKNVHDAVISRIKILAEMKIDEKRIPQDGRFNFRSGPEEVDLRVSSLPTVHGEKIVMRLLKKSGEVPTLPDLGLRGRALKNLEMSILVPHGIILITGPTGSGKTTTLYSILTRINTPRVNILTLEDPVEYQIAGVNQVQINPQAGLTFASGLRSFLRQDPNIIMVGEVRDKETAELAIQAALTGHLVFSTLHTNSAAGALPRLLDMEAEPFLLASSMTCVLAQRVLRQICDHCKEAYEPAEEIVADIRSVLGSLYEGWRQKHGEKIVLYRGKKCDKCGGTGYKGRIGIFEVLLVTEKLGKLILERSPANLIEAAAVDDGMVLMKQDGYWKALEGITTMEEVLRVAQT</sequence>
<gene>
    <name evidence="5" type="ORF">A2784_03865</name>
</gene>
<dbReference type="SUPFAM" id="SSF160246">
    <property type="entry name" value="EspE N-terminal domain-like"/>
    <property type="match status" value="1"/>
</dbReference>
<dbReference type="Gene3D" id="3.40.50.300">
    <property type="entry name" value="P-loop containing nucleotide triphosphate hydrolases"/>
    <property type="match status" value="1"/>
</dbReference>
<comment type="similarity">
    <text evidence="1">Belongs to the GSP E family.</text>
</comment>
<dbReference type="InterPro" id="IPR027417">
    <property type="entry name" value="P-loop_NTPase"/>
</dbReference>
<dbReference type="SUPFAM" id="SSF52540">
    <property type="entry name" value="P-loop containing nucleoside triphosphate hydrolases"/>
    <property type="match status" value="1"/>
</dbReference>
<keyword evidence="3" id="KW-0067">ATP-binding</keyword>
<dbReference type="FunFam" id="3.40.50.300:FF:000398">
    <property type="entry name" value="Type IV pilus assembly ATPase PilB"/>
    <property type="match status" value="1"/>
</dbReference>
<protein>
    <recommendedName>
        <fullName evidence="4">AAA+ ATPase domain-containing protein</fullName>
    </recommendedName>
</protein>
<name>A0A1G1VLG7_9BACT</name>
<dbReference type="EMBL" id="MHCH01000049">
    <property type="protein sequence ID" value="OGY16184.1"/>
    <property type="molecule type" value="Genomic_DNA"/>
</dbReference>
<evidence type="ECO:0000256" key="3">
    <source>
        <dbReference type="ARBA" id="ARBA00022840"/>
    </source>
</evidence>